<dbReference type="InterPro" id="IPR005064">
    <property type="entry name" value="BUG"/>
</dbReference>
<dbReference type="PANTHER" id="PTHR42928">
    <property type="entry name" value="TRICARBOXYLATE-BINDING PROTEIN"/>
    <property type="match status" value="1"/>
</dbReference>
<feature type="signal peptide" evidence="2">
    <location>
        <begin position="1"/>
        <end position="25"/>
    </location>
</feature>
<accession>A0ABV6PPK8</accession>
<protein>
    <submittedName>
        <fullName evidence="3">Bug family tripartite tricarboxylate transporter substrate binding protein</fullName>
    </submittedName>
</protein>
<name>A0ABV6PPK8_9BURK</name>
<dbReference type="Gene3D" id="3.40.190.10">
    <property type="entry name" value="Periplasmic binding protein-like II"/>
    <property type="match status" value="1"/>
</dbReference>
<dbReference type="PANTHER" id="PTHR42928:SF5">
    <property type="entry name" value="BLR1237 PROTEIN"/>
    <property type="match status" value="1"/>
</dbReference>
<organism evidence="3 4">
    <name type="scientific">Ottowia pentelensis</name>
    <dbReference type="NCBI Taxonomy" id="511108"/>
    <lineage>
        <taxon>Bacteria</taxon>
        <taxon>Pseudomonadati</taxon>
        <taxon>Pseudomonadota</taxon>
        <taxon>Betaproteobacteria</taxon>
        <taxon>Burkholderiales</taxon>
        <taxon>Comamonadaceae</taxon>
        <taxon>Ottowia</taxon>
    </lineage>
</organism>
<reference evidence="3 4" key="1">
    <citation type="submission" date="2024-09" db="EMBL/GenBank/DDBJ databases">
        <authorList>
            <person name="Sun Q."/>
            <person name="Mori K."/>
        </authorList>
    </citation>
    <scope>NUCLEOTIDE SEQUENCE [LARGE SCALE GENOMIC DNA]</scope>
    <source>
        <strain evidence="3 4">NCAIM B.02336</strain>
    </source>
</reference>
<dbReference type="SUPFAM" id="SSF53850">
    <property type="entry name" value="Periplasmic binding protein-like II"/>
    <property type="match status" value="1"/>
</dbReference>
<evidence type="ECO:0000256" key="2">
    <source>
        <dbReference type="SAM" id="SignalP"/>
    </source>
</evidence>
<evidence type="ECO:0000313" key="3">
    <source>
        <dbReference type="EMBL" id="MFC0591771.1"/>
    </source>
</evidence>
<dbReference type="Pfam" id="PF03401">
    <property type="entry name" value="TctC"/>
    <property type="match status" value="1"/>
</dbReference>
<evidence type="ECO:0000256" key="1">
    <source>
        <dbReference type="ARBA" id="ARBA00006987"/>
    </source>
</evidence>
<evidence type="ECO:0000313" key="4">
    <source>
        <dbReference type="Proteomes" id="UP001589834"/>
    </source>
</evidence>
<sequence length="325" mass="33910">MNRRLFARAALITSALVSAAAPTLAQNYPTKPVTVIVPFAAGGGSDNIARLVVAKLGEHSGKTFIIDNRGGAGTNIGNELAARATPDGYTLLLGQITLSINPYLYSNLKYNPEKDFVPVAHIATAPTVLVVRASSPFKTVSDVVAAAKASPGKLNFGSGGAGTSVHLGGELFKLLTKTSMTHVPYKGSAPAVTDLIGGQIDMIFDTASSALPHIKGGRVRALAVTGSVRLQELPNVPTFAEEGLKDFDVPVWYGILAPAGTPAPVVQWLNSELNAVLKDSAVSERLVAIGAVPVGGTPAQMADFMKAQAERWAKVVKEGNVKLDY</sequence>
<dbReference type="EMBL" id="JBHLTN010000007">
    <property type="protein sequence ID" value="MFC0591771.1"/>
    <property type="molecule type" value="Genomic_DNA"/>
</dbReference>
<feature type="chain" id="PRO_5045651847" evidence="2">
    <location>
        <begin position="26"/>
        <end position="325"/>
    </location>
</feature>
<gene>
    <name evidence="3" type="ORF">ACFFGG_04305</name>
</gene>
<dbReference type="InterPro" id="IPR042100">
    <property type="entry name" value="Bug_dom1"/>
</dbReference>
<proteinExistence type="inferred from homology"/>
<dbReference type="CDD" id="cd13578">
    <property type="entry name" value="PBP2_Bug27"/>
    <property type="match status" value="1"/>
</dbReference>
<keyword evidence="4" id="KW-1185">Reference proteome</keyword>
<dbReference type="Gene3D" id="3.40.190.150">
    <property type="entry name" value="Bordetella uptake gene, domain 1"/>
    <property type="match status" value="1"/>
</dbReference>
<dbReference type="PIRSF" id="PIRSF017082">
    <property type="entry name" value="YflP"/>
    <property type="match status" value="1"/>
</dbReference>
<keyword evidence="2" id="KW-0732">Signal</keyword>
<dbReference type="Proteomes" id="UP001589834">
    <property type="component" value="Unassembled WGS sequence"/>
</dbReference>
<dbReference type="RefSeq" id="WP_293222843.1">
    <property type="nucleotide sequence ID" value="NZ_JBHLTN010000007.1"/>
</dbReference>
<comment type="caution">
    <text evidence="3">The sequence shown here is derived from an EMBL/GenBank/DDBJ whole genome shotgun (WGS) entry which is preliminary data.</text>
</comment>
<comment type="similarity">
    <text evidence="1">Belongs to the UPF0065 (bug) family.</text>
</comment>